<dbReference type="OrthoDB" id="74807at2759"/>
<feature type="region of interest" description="Disordered" evidence="5">
    <location>
        <begin position="43"/>
        <end position="109"/>
    </location>
</feature>
<dbReference type="PROSITE" id="PS51083">
    <property type="entry name" value="ZF_HIT"/>
    <property type="match status" value="1"/>
</dbReference>
<dbReference type="EMBL" id="FMWP01000095">
    <property type="protein sequence ID" value="SCZ98308.1"/>
    <property type="molecule type" value="Genomic_DNA"/>
</dbReference>
<proteinExistence type="predicted"/>
<sequence length="204" mass="22466">MSQSTLKKKERRQPQRAQLGPNGLGGVPLDMDYVSRRIKRHLNDLERTNYTEPTTGPTAYGASDAPDEDGTEKGVTPLRDDDSALDIQRSGGSARRKVGRDKSGRKKRSMAVRSLLMYRKNLATLVDESRLNSSSLLPPAQGLSKLAPTTPSYLTASAPPSKRPPLQLCSVCGYKGTYGCMRCGQKYCDMGCRAIHDESRCEKR</sequence>
<evidence type="ECO:0000256" key="3">
    <source>
        <dbReference type="ARBA" id="ARBA00022833"/>
    </source>
</evidence>
<evidence type="ECO:0000256" key="4">
    <source>
        <dbReference type="PROSITE-ProRule" id="PRU00453"/>
    </source>
</evidence>
<feature type="region of interest" description="Disordered" evidence="5">
    <location>
        <begin position="1"/>
        <end position="29"/>
    </location>
</feature>
<keyword evidence="1" id="KW-0479">Metal-binding</keyword>
<evidence type="ECO:0000313" key="7">
    <source>
        <dbReference type="EMBL" id="SCZ98308.1"/>
    </source>
</evidence>
<dbReference type="GO" id="GO:0006338">
    <property type="term" value="P:chromatin remodeling"/>
    <property type="evidence" value="ECO:0007669"/>
    <property type="project" value="InterPro"/>
</dbReference>
<dbReference type="CDD" id="cd21437">
    <property type="entry name" value="zf-HIT_ZNHIT1_like"/>
    <property type="match status" value="1"/>
</dbReference>
<reference evidence="8" key="1">
    <citation type="submission" date="2016-10" db="EMBL/GenBank/DDBJ databases">
        <authorList>
            <person name="Jeantristanb JTB J.-T."/>
            <person name="Ricardo R."/>
        </authorList>
    </citation>
    <scope>NUCLEOTIDE SEQUENCE [LARGE SCALE GENOMIC DNA]</scope>
</reference>
<dbReference type="GO" id="GO:0005634">
    <property type="term" value="C:nucleus"/>
    <property type="evidence" value="ECO:0007669"/>
    <property type="project" value="UniProtKB-ARBA"/>
</dbReference>
<dbReference type="InterPro" id="IPR007529">
    <property type="entry name" value="Znf_HIT"/>
</dbReference>
<evidence type="ECO:0000259" key="6">
    <source>
        <dbReference type="PROSITE" id="PS51083"/>
    </source>
</evidence>
<keyword evidence="2 4" id="KW-0863">Zinc-finger</keyword>
<dbReference type="Proteomes" id="UP000249723">
    <property type="component" value="Unassembled WGS sequence"/>
</dbReference>
<dbReference type="STRING" id="289078.A0A2X0NFS2"/>
<dbReference type="InterPro" id="IPR039723">
    <property type="entry name" value="Vps71/ZNHIT1"/>
</dbReference>
<feature type="compositionally biased region" description="Basic residues" evidence="5">
    <location>
        <begin position="94"/>
        <end position="109"/>
    </location>
</feature>
<evidence type="ECO:0000256" key="5">
    <source>
        <dbReference type="SAM" id="MobiDB-lite"/>
    </source>
</evidence>
<organism evidence="7 8">
    <name type="scientific">Microbotryum saponariae</name>
    <dbReference type="NCBI Taxonomy" id="289078"/>
    <lineage>
        <taxon>Eukaryota</taxon>
        <taxon>Fungi</taxon>
        <taxon>Dikarya</taxon>
        <taxon>Basidiomycota</taxon>
        <taxon>Pucciniomycotina</taxon>
        <taxon>Microbotryomycetes</taxon>
        <taxon>Microbotryales</taxon>
        <taxon>Microbotryaceae</taxon>
        <taxon>Microbotryum</taxon>
    </lineage>
</organism>
<dbReference type="Pfam" id="PF04438">
    <property type="entry name" value="zf-HIT"/>
    <property type="match status" value="1"/>
</dbReference>
<feature type="domain" description="HIT-type" evidence="6">
    <location>
        <begin position="169"/>
        <end position="201"/>
    </location>
</feature>
<protein>
    <submittedName>
        <fullName evidence="7">BZ3500_MvSof-1268-A1-R1_Chr3-2g06285 protein</fullName>
    </submittedName>
</protein>
<accession>A0A2X0NFS2</accession>
<keyword evidence="3" id="KW-0862">Zinc</keyword>
<evidence type="ECO:0000256" key="2">
    <source>
        <dbReference type="ARBA" id="ARBA00022771"/>
    </source>
</evidence>
<dbReference type="GO" id="GO:0008270">
    <property type="term" value="F:zinc ion binding"/>
    <property type="evidence" value="ECO:0007669"/>
    <property type="project" value="UniProtKB-UniRule"/>
</dbReference>
<dbReference type="PANTHER" id="PTHR13093">
    <property type="entry name" value="ZINC FINGER HIT DOMAIN CONTAINING PROTEIN 1"/>
    <property type="match status" value="1"/>
</dbReference>
<name>A0A2X0NFS2_9BASI</name>
<evidence type="ECO:0000313" key="8">
    <source>
        <dbReference type="Proteomes" id="UP000249723"/>
    </source>
</evidence>
<keyword evidence="8" id="KW-1185">Reference proteome</keyword>
<evidence type="ECO:0000256" key="1">
    <source>
        <dbReference type="ARBA" id="ARBA00022723"/>
    </source>
</evidence>
<dbReference type="AlphaFoldDB" id="A0A2X0NFS2"/>
<gene>
    <name evidence="7" type="ORF">BZ3500_MVSOF-1268-A1-R1_CHR3-2G06285</name>
</gene>
<feature type="compositionally biased region" description="Basic residues" evidence="5">
    <location>
        <begin position="1"/>
        <end position="11"/>
    </location>
</feature>